<dbReference type="Pfam" id="PF13338">
    <property type="entry name" value="AbiEi_4"/>
    <property type="match status" value="1"/>
</dbReference>
<reference evidence="3 4" key="1">
    <citation type="submission" date="2016-10" db="EMBL/GenBank/DDBJ databases">
        <authorList>
            <person name="de Groot N.N."/>
        </authorList>
    </citation>
    <scope>NUCLEOTIDE SEQUENCE [LARGE SCALE GENOMIC DNA]</scope>
    <source>
        <strain evidence="3 4">DSM 21741</strain>
    </source>
</reference>
<accession>A0A1H2A5A9</accession>
<evidence type="ECO:0000313" key="4">
    <source>
        <dbReference type="Proteomes" id="UP000199092"/>
    </source>
</evidence>
<evidence type="ECO:0000259" key="2">
    <source>
        <dbReference type="Pfam" id="PF13338"/>
    </source>
</evidence>
<dbReference type="SUPFAM" id="SSF52980">
    <property type="entry name" value="Restriction endonuclease-like"/>
    <property type="match status" value="1"/>
</dbReference>
<name>A0A1H2A5A9_9ACTN</name>
<proteinExistence type="predicted"/>
<dbReference type="AlphaFoldDB" id="A0A1H2A5A9"/>
<organism evidence="3 4">
    <name type="scientific">Friedmanniella luteola</name>
    <dbReference type="NCBI Taxonomy" id="546871"/>
    <lineage>
        <taxon>Bacteria</taxon>
        <taxon>Bacillati</taxon>
        <taxon>Actinomycetota</taxon>
        <taxon>Actinomycetes</taxon>
        <taxon>Propionibacteriales</taxon>
        <taxon>Nocardioidaceae</taxon>
        <taxon>Friedmanniella</taxon>
    </lineage>
</organism>
<dbReference type="InterPro" id="IPR025159">
    <property type="entry name" value="AbiEi_N"/>
</dbReference>
<evidence type="ECO:0000313" key="3">
    <source>
        <dbReference type="EMBL" id="SDT41181.1"/>
    </source>
</evidence>
<dbReference type="InterPro" id="IPR011335">
    <property type="entry name" value="Restrct_endonuc-II-like"/>
</dbReference>
<protein>
    <submittedName>
        <fullName evidence="3">Uncharacterized protein</fullName>
    </submittedName>
</protein>
<dbReference type="Gene3D" id="3.40.960.10">
    <property type="entry name" value="VSR Endonuclease"/>
    <property type="match status" value="1"/>
</dbReference>
<feature type="domain" description="DUF559" evidence="1">
    <location>
        <begin position="113"/>
        <end position="177"/>
    </location>
</feature>
<gene>
    <name evidence="3" type="ORF">SAMN04488543_4232</name>
</gene>
<dbReference type="InterPro" id="IPR007569">
    <property type="entry name" value="DUF559"/>
</dbReference>
<dbReference type="RefSeq" id="WP_091415889.1">
    <property type="nucleotide sequence ID" value="NZ_LT629749.1"/>
</dbReference>
<dbReference type="Pfam" id="PF04480">
    <property type="entry name" value="DUF559"/>
    <property type="match status" value="1"/>
</dbReference>
<dbReference type="Proteomes" id="UP000199092">
    <property type="component" value="Chromosome I"/>
</dbReference>
<sequence>MGVPNEIRRVLLRQAGVISRAQALAGGLTPRQLDRLLADGSWVRVHPAVYRLHAVVPTVEADVRSAALWLGGSAVLTGLGAAWWWGCLPEAPSRWTFSRSTAGCPPRSTRVAVDRAFVDRRVALELDGHAYHSGPDAHRADVRRANDVMAAGWTVRRFTWSDLLTDPDGFIATVRDVLAI</sequence>
<keyword evidence="4" id="KW-1185">Reference proteome</keyword>
<evidence type="ECO:0000259" key="1">
    <source>
        <dbReference type="Pfam" id="PF04480"/>
    </source>
</evidence>
<dbReference type="EMBL" id="LT629749">
    <property type="protein sequence ID" value="SDT41181.1"/>
    <property type="molecule type" value="Genomic_DNA"/>
</dbReference>
<feature type="domain" description="AbiEi antitoxin N-terminal" evidence="2">
    <location>
        <begin position="6"/>
        <end position="52"/>
    </location>
</feature>
<dbReference type="STRING" id="546871.SAMN04488543_4232"/>
<dbReference type="OrthoDB" id="4310518at2"/>